<organism evidence="6">
    <name type="scientific">Scrofimicrobium appendicitidis</name>
    <dbReference type="NCBI Taxonomy" id="3079930"/>
    <lineage>
        <taxon>Bacteria</taxon>
        <taxon>Bacillati</taxon>
        <taxon>Actinomycetota</taxon>
        <taxon>Actinomycetes</taxon>
        <taxon>Actinomycetales</taxon>
        <taxon>Actinomycetaceae</taxon>
        <taxon>Scrofimicrobium</taxon>
    </lineage>
</organism>
<dbReference type="InterPro" id="IPR002569">
    <property type="entry name" value="Met_Sox_Rdtase_MsrA_dom"/>
</dbReference>
<sequence length="193" mass="21300">MPELHPVLHTPVDYLPQPGEAVIYLAAGCFWGVERIFWQTPGVVATTVGYTGGHTSNPSYVQVCTGTTGHAETVRVVYDRSQITDGKILSIFWENHDPTQGNRQGNDVGTQYRSAVWTTDREQDEAAHQIREAYQQRLTAAGFGAITTTIEPFGPEQVFWPAEDYHQAYLWKNPNGYCNHGFNGVGCPVGLGA</sequence>
<dbReference type="EC" id="1.8.4.11" evidence="4"/>
<reference evidence="6" key="1">
    <citation type="submission" date="2023-11" db="EMBL/GenBank/DDBJ databases">
        <title>Scrofimicrobium hongkongense sp. nov., isolated from a patient with peritonitis.</title>
        <authorList>
            <person name="Lao H.Y."/>
            <person name="Wong A.Y.P."/>
            <person name="Ng T.L."/>
            <person name="Wong R.Y.L."/>
            <person name="Yau M.C.Y."/>
            <person name="Lam J.Y.W."/>
            <person name="Siu G.K.H."/>
        </authorList>
    </citation>
    <scope>NUCLEOTIDE SEQUENCE</scope>
    <source>
        <strain evidence="6">R131</strain>
    </source>
</reference>
<comment type="function">
    <text evidence="4">Has an important function as a repair enzyme for proteins that have been inactivated by oxidation. Catalyzes the reversible oxidation-reduction of methionine sulfoxide in proteins to methionine.</text>
</comment>
<dbReference type="PANTHER" id="PTHR42799">
    <property type="entry name" value="MITOCHONDRIAL PEPTIDE METHIONINE SULFOXIDE REDUCTASE"/>
    <property type="match status" value="1"/>
</dbReference>
<dbReference type="InterPro" id="IPR036509">
    <property type="entry name" value="Met_Sox_Rdtase_MsrA_sf"/>
</dbReference>
<proteinExistence type="inferred from homology"/>
<evidence type="ECO:0000259" key="5">
    <source>
        <dbReference type="Pfam" id="PF01625"/>
    </source>
</evidence>
<dbReference type="GO" id="GO:0008113">
    <property type="term" value="F:peptide-methionine (S)-S-oxide reductase activity"/>
    <property type="evidence" value="ECO:0007669"/>
    <property type="project" value="UniProtKB-UniRule"/>
</dbReference>
<evidence type="ECO:0000256" key="1">
    <source>
        <dbReference type="ARBA" id="ARBA00023002"/>
    </source>
</evidence>
<dbReference type="SUPFAM" id="SSF55068">
    <property type="entry name" value="Peptide methionine sulfoxide reductase"/>
    <property type="match status" value="1"/>
</dbReference>
<dbReference type="PANTHER" id="PTHR42799:SF2">
    <property type="entry name" value="MITOCHONDRIAL PEPTIDE METHIONINE SULFOXIDE REDUCTASE"/>
    <property type="match status" value="1"/>
</dbReference>
<evidence type="ECO:0000256" key="3">
    <source>
        <dbReference type="ARBA" id="ARBA00048782"/>
    </source>
</evidence>
<evidence type="ECO:0000313" key="6">
    <source>
        <dbReference type="EMBL" id="XBW08396.1"/>
    </source>
</evidence>
<evidence type="ECO:0000256" key="2">
    <source>
        <dbReference type="ARBA" id="ARBA00047806"/>
    </source>
</evidence>
<dbReference type="EMBL" id="CP138335">
    <property type="protein sequence ID" value="XBW08396.1"/>
    <property type="molecule type" value="Genomic_DNA"/>
</dbReference>
<name>A0AAU7V7F6_9ACTO</name>
<comment type="catalytic activity">
    <reaction evidence="2 4">
        <text>L-methionyl-[protein] + [thioredoxin]-disulfide + H2O = L-methionyl-(S)-S-oxide-[protein] + [thioredoxin]-dithiol</text>
        <dbReference type="Rhea" id="RHEA:14217"/>
        <dbReference type="Rhea" id="RHEA-COMP:10698"/>
        <dbReference type="Rhea" id="RHEA-COMP:10700"/>
        <dbReference type="Rhea" id="RHEA-COMP:12313"/>
        <dbReference type="Rhea" id="RHEA-COMP:12315"/>
        <dbReference type="ChEBI" id="CHEBI:15377"/>
        <dbReference type="ChEBI" id="CHEBI:16044"/>
        <dbReference type="ChEBI" id="CHEBI:29950"/>
        <dbReference type="ChEBI" id="CHEBI:44120"/>
        <dbReference type="ChEBI" id="CHEBI:50058"/>
        <dbReference type="EC" id="1.8.4.11"/>
    </reaction>
</comment>
<gene>
    <name evidence="4 6" type="primary">msrA</name>
    <name evidence="6" type="ORF">SAC06_02240</name>
</gene>
<protein>
    <recommendedName>
        <fullName evidence="4">Peptide methionine sulfoxide reductase MsrA</fullName>
        <shortName evidence="4">Protein-methionine-S-oxide reductase</shortName>
        <ecNumber evidence="4">1.8.4.11</ecNumber>
    </recommendedName>
    <alternativeName>
        <fullName evidence="4">Peptide-methionine (S)-S-oxide reductase</fullName>
        <shortName evidence="4">Peptide Met(O) reductase</shortName>
    </alternativeName>
</protein>
<dbReference type="InterPro" id="IPR050162">
    <property type="entry name" value="MsrA_MetSO_reductase"/>
</dbReference>
<feature type="domain" description="Peptide methionine sulphoxide reductase MsrA" evidence="5">
    <location>
        <begin position="23"/>
        <end position="179"/>
    </location>
</feature>
<dbReference type="Pfam" id="PF01625">
    <property type="entry name" value="PMSR"/>
    <property type="match status" value="1"/>
</dbReference>
<comment type="similarity">
    <text evidence="4">Belongs to the MsrA Met sulfoxide reductase family.</text>
</comment>
<dbReference type="GO" id="GO:0034599">
    <property type="term" value="P:cellular response to oxidative stress"/>
    <property type="evidence" value="ECO:0007669"/>
    <property type="project" value="TreeGrafter"/>
</dbReference>
<dbReference type="KEGG" id="sapp:SAC06_02240"/>
<dbReference type="AlphaFoldDB" id="A0AAU7V7F6"/>
<comment type="catalytic activity">
    <reaction evidence="3 4">
        <text>[thioredoxin]-disulfide + L-methionine + H2O = L-methionine (S)-S-oxide + [thioredoxin]-dithiol</text>
        <dbReference type="Rhea" id="RHEA:19993"/>
        <dbReference type="Rhea" id="RHEA-COMP:10698"/>
        <dbReference type="Rhea" id="RHEA-COMP:10700"/>
        <dbReference type="ChEBI" id="CHEBI:15377"/>
        <dbReference type="ChEBI" id="CHEBI:29950"/>
        <dbReference type="ChEBI" id="CHEBI:50058"/>
        <dbReference type="ChEBI" id="CHEBI:57844"/>
        <dbReference type="ChEBI" id="CHEBI:58772"/>
        <dbReference type="EC" id="1.8.4.11"/>
    </reaction>
</comment>
<accession>A0AAU7V7F6</accession>
<dbReference type="NCBIfam" id="TIGR00401">
    <property type="entry name" value="msrA"/>
    <property type="match status" value="1"/>
</dbReference>
<dbReference type="GO" id="GO:0005737">
    <property type="term" value="C:cytoplasm"/>
    <property type="evidence" value="ECO:0007669"/>
    <property type="project" value="TreeGrafter"/>
</dbReference>
<dbReference type="Gene3D" id="3.30.1060.10">
    <property type="entry name" value="Peptide methionine sulphoxide reductase MsrA"/>
    <property type="match status" value="1"/>
</dbReference>
<dbReference type="RefSeq" id="WP_350258595.1">
    <property type="nucleotide sequence ID" value="NZ_CP138335.1"/>
</dbReference>
<evidence type="ECO:0000256" key="4">
    <source>
        <dbReference type="HAMAP-Rule" id="MF_01401"/>
    </source>
</evidence>
<keyword evidence="1 4" id="KW-0560">Oxidoreductase</keyword>
<feature type="active site" evidence="4">
    <location>
        <position position="29"/>
    </location>
</feature>
<dbReference type="HAMAP" id="MF_01401">
    <property type="entry name" value="MsrA"/>
    <property type="match status" value="1"/>
</dbReference>